<feature type="domain" description="PLL-like beta propeller" evidence="2">
    <location>
        <begin position="91"/>
        <end position="314"/>
    </location>
</feature>
<dbReference type="PANTHER" id="PTHR35362:SF1">
    <property type="entry name" value="SKICH DOMAIN-CONTAINING PROTEIN"/>
    <property type="match status" value="1"/>
</dbReference>
<dbReference type="AlphaFoldDB" id="A0A8B7YZV5"/>
<dbReference type="Pfam" id="PF26607">
    <property type="entry name" value="DUF8189"/>
    <property type="match status" value="1"/>
</dbReference>
<sequence>MASLVLKIAIIGLALSSLVTNCGAVSVGGGAAEDCRVFVIRNFLDNTTNTLLAFRVSQGGLQYAKTASQTQPYAWSKWVELGAPPGSKNPSNVSAIASNPVGLHASKNQTQIFVQAGDGQVYTISQELTGTKVAFGKWTKLSPLEYQSGAVLNGQDSVTIGTYKSQIVIFARSVTGKSGLFWCKGDDSGRFSPWNRIGDALDVHLFSDATVIFNTFSGYYEAFAVMNDGYVYRTWQRDDTRWANWRSMGIFQPKVTSKSRPVSNVMSHSFANGVLEVFALGADGTVKHIFQTTCDRVDNPWGYCTWGLWHTLSGKVPPTMGANVIAAGTNVHLGGELFAVDTKGKPWHIWQLERGSSWSDWQQVLTSGPAQPAIIGKPFVSREEKLWWRVFALSGNGTMVVVEQARSLDADPSRVAYGGNLTVSWSVPLDEATNMDWIGVYPAGANNDQYVDFRYVQGGQNPMDNAVPKGKVALESYLPDGKYDIRYLVNRQFVDVIDKSVVYYGGSRDAPWVQVYRGIFRGLGTKTTDFKQCVQDGNKTVATFRESFEAFRNREVYKGLQVFGMGLKDVVETLRVCLETDIAKAVERFVEDLTTCIEGHCEHFVIDALDILLILYEDVYEIFGDIRAASNSFNVASAYEQGGLCIGRVVNVCISLPRQNKTE</sequence>
<accession>A0A8B7YZV5</accession>
<gene>
    <name evidence="4" type="primary">LOC110983351</name>
</gene>
<dbReference type="SUPFAM" id="SSF89372">
    <property type="entry name" value="Fucose-specific lectin"/>
    <property type="match status" value="1"/>
</dbReference>
<dbReference type="RefSeq" id="XP_022098237.1">
    <property type="nucleotide sequence ID" value="XM_022242545.1"/>
</dbReference>
<dbReference type="OMA" id="WGYCTWG"/>
<dbReference type="CDD" id="cd22935">
    <property type="entry name" value="SctA-like"/>
    <property type="match status" value="1"/>
</dbReference>
<reference evidence="4" key="1">
    <citation type="submission" date="2025-08" db="UniProtKB">
        <authorList>
            <consortium name="RefSeq"/>
        </authorList>
    </citation>
    <scope>IDENTIFICATION</scope>
</reference>
<evidence type="ECO:0000259" key="2">
    <source>
        <dbReference type="Pfam" id="PF26607"/>
    </source>
</evidence>
<evidence type="ECO:0000313" key="3">
    <source>
        <dbReference type="Proteomes" id="UP000694845"/>
    </source>
</evidence>
<proteinExistence type="predicted"/>
<name>A0A8B7YZV5_ACAPL</name>
<evidence type="ECO:0000256" key="1">
    <source>
        <dbReference type="SAM" id="SignalP"/>
    </source>
</evidence>
<dbReference type="Proteomes" id="UP000694845">
    <property type="component" value="Unplaced"/>
</dbReference>
<protein>
    <submittedName>
        <fullName evidence="4">Uncharacterized protein LOC110983351</fullName>
    </submittedName>
</protein>
<feature type="signal peptide" evidence="1">
    <location>
        <begin position="1"/>
        <end position="24"/>
    </location>
</feature>
<dbReference type="GeneID" id="110983351"/>
<keyword evidence="1" id="KW-0732">Signal</keyword>
<dbReference type="CDD" id="cd22954">
    <property type="entry name" value="PLL_lectin"/>
    <property type="match status" value="1"/>
</dbReference>
<dbReference type="PANTHER" id="PTHR35362">
    <property type="entry name" value="ANK_REP_REGION DOMAIN-CONTAINING PROTEIN"/>
    <property type="match status" value="1"/>
</dbReference>
<keyword evidence="3" id="KW-1185">Reference proteome</keyword>
<dbReference type="InterPro" id="IPR058502">
    <property type="entry name" value="PLL-like_beta-prop"/>
</dbReference>
<feature type="chain" id="PRO_5034939438" evidence="1">
    <location>
        <begin position="25"/>
        <end position="663"/>
    </location>
</feature>
<dbReference type="OrthoDB" id="10000543at2759"/>
<dbReference type="KEGG" id="aplc:110983351"/>
<organism evidence="3 4">
    <name type="scientific">Acanthaster planci</name>
    <name type="common">Crown-of-thorns starfish</name>
    <dbReference type="NCBI Taxonomy" id="133434"/>
    <lineage>
        <taxon>Eukaryota</taxon>
        <taxon>Metazoa</taxon>
        <taxon>Echinodermata</taxon>
        <taxon>Eleutherozoa</taxon>
        <taxon>Asterozoa</taxon>
        <taxon>Asteroidea</taxon>
        <taxon>Valvatacea</taxon>
        <taxon>Valvatida</taxon>
        <taxon>Acanthasteridae</taxon>
        <taxon>Acanthaster</taxon>
    </lineage>
</organism>
<evidence type="ECO:0000313" key="4">
    <source>
        <dbReference type="RefSeq" id="XP_022098237.1"/>
    </source>
</evidence>